<protein>
    <submittedName>
        <fullName evidence="1">Uncharacterized protein</fullName>
    </submittedName>
</protein>
<organism evidence="1 2">
    <name type="scientific">Fulvivirga sediminis</name>
    <dbReference type="NCBI Taxonomy" id="2803949"/>
    <lineage>
        <taxon>Bacteria</taxon>
        <taxon>Pseudomonadati</taxon>
        <taxon>Bacteroidota</taxon>
        <taxon>Cytophagia</taxon>
        <taxon>Cytophagales</taxon>
        <taxon>Fulvivirgaceae</taxon>
        <taxon>Fulvivirga</taxon>
    </lineage>
</organism>
<comment type="caution">
    <text evidence="1">The sequence shown here is derived from an EMBL/GenBank/DDBJ whole genome shotgun (WGS) entry which is preliminary data.</text>
</comment>
<accession>A0A937K345</accession>
<dbReference type="Proteomes" id="UP000659388">
    <property type="component" value="Unassembled WGS sequence"/>
</dbReference>
<evidence type="ECO:0000313" key="2">
    <source>
        <dbReference type="Proteomes" id="UP000659388"/>
    </source>
</evidence>
<dbReference type="AlphaFoldDB" id="A0A937K345"/>
<name>A0A937K345_9BACT</name>
<keyword evidence="2" id="KW-1185">Reference proteome</keyword>
<gene>
    <name evidence="1" type="ORF">JL102_20635</name>
</gene>
<sequence>MNKIIVLLTFLVLPLSYVQGQDLSSIGKGKALKVNGGISLNQILYAVDGIERRRDPYSYYMSGQLAFSIYGWSIPFSFSLSNQNSSFQQPFNQYGLHPKYKWVTSHLGWSSMNFSPYTLNGHLFLGGGVELAPEGKWSVKAMYGRLVKAVDADSLQEGAYKRMGYGLQVKYGEGTDYVSTTIFRAADDPSSVDTISSDLKPQENLVLSIEGSKKIFEGLTLSGEFASSALSRDINTEESDAANNIFQYVGGLYTPRFSSSYYHAYKGSLSYQFSVYSLGVTYERIDPGYQTLGAYYFNNDMENITAQLNWSMFAGKLNMGVNSGLQRDNLDDNKVSAMRRWLGSLNVTYSPTQKLNITSSYSNFQTYTNVRSQFESLNQLTPYDNLDTLDFTQISQNASLAVVYMMSSSKEKRESVNVNFNFQDASDKQGGVEQNSGTQFYNMNLAYNIGLTAINTSFALSINASKNKSEMAESSMIGPSLAVNRTFFDRKVRASVSLGGVNSYSNSSLTNTVINLRANGSYTLKKKHNLTLNLVTLRRTVKDESTPDFTEFTGTLGYSFNF</sequence>
<evidence type="ECO:0000313" key="1">
    <source>
        <dbReference type="EMBL" id="MBL3658572.1"/>
    </source>
</evidence>
<dbReference type="EMBL" id="JAESIY010000014">
    <property type="protein sequence ID" value="MBL3658572.1"/>
    <property type="molecule type" value="Genomic_DNA"/>
</dbReference>
<dbReference type="RefSeq" id="WP_202246368.1">
    <property type="nucleotide sequence ID" value="NZ_JAESIY010000014.1"/>
</dbReference>
<proteinExistence type="predicted"/>
<reference evidence="1" key="1">
    <citation type="submission" date="2021-01" db="EMBL/GenBank/DDBJ databases">
        <title>Fulvivirga kasyanovii gen. nov., sp nov., a novel member of the phylum Bacteroidetes isolated from seawater in a mussel farm.</title>
        <authorList>
            <person name="Zhao L.-H."/>
            <person name="Wang Z.-J."/>
        </authorList>
    </citation>
    <scope>NUCLEOTIDE SEQUENCE</scope>
    <source>
        <strain evidence="1">2943</strain>
    </source>
</reference>